<keyword evidence="13" id="KW-0808">Transferase</keyword>
<evidence type="ECO:0000313" key="13">
    <source>
        <dbReference type="EMBL" id="SMF24270.1"/>
    </source>
</evidence>
<dbReference type="SUPFAM" id="SSF55874">
    <property type="entry name" value="ATPase domain of HSP90 chaperone/DNA topoisomerase II/histidine kinase"/>
    <property type="match status" value="1"/>
</dbReference>
<evidence type="ECO:0000256" key="4">
    <source>
        <dbReference type="ARBA" id="ARBA00022729"/>
    </source>
</evidence>
<dbReference type="Gene3D" id="1.10.287.130">
    <property type="match status" value="1"/>
</dbReference>
<dbReference type="PANTHER" id="PTHR45339:SF1">
    <property type="entry name" value="HYBRID SIGNAL TRANSDUCTION HISTIDINE KINASE J"/>
    <property type="match status" value="1"/>
</dbReference>
<dbReference type="SUPFAM" id="SSF52172">
    <property type="entry name" value="CheY-like"/>
    <property type="match status" value="1"/>
</dbReference>
<dbReference type="SUPFAM" id="SSF53850">
    <property type="entry name" value="Periplasmic binding protein-like II"/>
    <property type="match status" value="2"/>
</dbReference>
<feature type="modified residue" description="4-aspartylphosphate" evidence="9">
    <location>
        <position position="991"/>
    </location>
</feature>
<dbReference type="Gene3D" id="3.40.50.2300">
    <property type="match status" value="1"/>
</dbReference>
<reference evidence="14" key="1">
    <citation type="submission" date="2017-04" db="EMBL/GenBank/DDBJ databases">
        <authorList>
            <person name="Varghese N."/>
            <person name="Submissions S."/>
        </authorList>
    </citation>
    <scope>NUCLEOTIDE SEQUENCE [LARGE SCALE GENOMIC DNA]</scope>
    <source>
        <strain evidence="14">Ballard 720</strain>
    </source>
</reference>
<dbReference type="InterPro" id="IPR001789">
    <property type="entry name" value="Sig_transdc_resp-reg_receiver"/>
</dbReference>
<evidence type="ECO:0000259" key="12">
    <source>
        <dbReference type="PROSITE" id="PS50110"/>
    </source>
</evidence>
<dbReference type="InterPro" id="IPR036890">
    <property type="entry name" value="HATPase_C_sf"/>
</dbReference>
<evidence type="ECO:0000259" key="11">
    <source>
        <dbReference type="PROSITE" id="PS50109"/>
    </source>
</evidence>
<dbReference type="PROSITE" id="PS50110">
    <property type="entry name" value="RESPONSE_REGULATORY"/>
    <property type="match status" value="1"/>
</dbReference>
<dbReference type="InterPro" id="IPR005467">
    <property type="entry name" value="His_kinase_dom"/>
</dbReference>
<dbReference type="InterPro" id="IPR001638">
    <property type="entry name" value="Solute-binding_3/MltF_N"/>
</dbReference>
<dbReference type="Pfam" id="PF00072">
    <property type="entry name" value="Response_reg"/>
    <property type="match status" value="1"/>
</dbReference>
<keyword evidence="3 9" id="KW-0597">Phosphoprotein</keyword>
<evidence type="ECO:0000256" key="10">
    <source>
        <dbReference type="SAM" id="Phobius"/>
    </source>
</evidence>
<dbReference type="SMART" id="SM00387">
    <property type="entry name" value="HATPase_c"/>
    <property type="match status" value="1"/>
</dbReference>
<dbReference type="SMART" id="SM00448">
    <property type="entry name" value="REC"/>
    <property type="match status" value="1"/>
</dbReference>
<keyword evidence="14" id="KW-1185">Reference proteome</keyword>
<dbReference type="SMART" id="SM00062">
    <property type="entry name" value="PBPb"/>
    <property type="match status" value="2"/>
</dbReference>
<evidence type="ECO:0000256" key="9">
    <source>
        <dbReference type="PROSITE-ProRule" id="PRU00169"/>
    </source>
</evidence>
<keyword evidence="13" id="KW-0418">Kinase</keyword>
<dbReference type="InterPro" id="IPR004358">
    <property type="entry name" value="Sig_transdc_His_kin-like_C"/>
</dbReference>
<feature type="domain" description="Histidine kinase" evidence="11">
    <location>
        <begin position="598"/>
        <end position="818"/>
    </location>
</feature>
<keyword evidence="10" id="KW-1133">Transmembrane helix</keyword>
<evidence type="ECO:0000256" key="5">
    <source>
        <dbReference type="ARBA" id="ARBA00023012"/>
    </source>
</evidence>
<evidence type="ECO:0000256" key="8">
    <source>
        <dbReference type="ARBA" id="ARBA00070152"/>
    </source>
</evidence>
<dbReference type="Pfam" id="PF00512">
    <property type="entry name" value="HisKA"/>
    <property type="match status" value="1"/>
</dbReference>
<evidence type="ECO:0000313" key="14">
    <source>
        <dbReference type="Proteomes" id="UP000192911"/>
    </source>
</evidence>
<dbReference type="STRING" id="28094.SAMN06295900_104268"/>
<comment type="catalytic activity">
    <reaction evidence="1">
        <text>ATP + protein L-histidine = ADP + protein N-phospho-L-histidine.</text>
        <dbReference type="EC" id="2.7.13.3"/>
    </reaction>
</comment>
<dbReference type="InterPro" id="IPR036097">
    <property type="entry name" value="HisK_dim/P_sf"/>
</dbReference>
<dbReference type="PROSITE" id="PS50109">
    <property type="entry name" value="HIS_KIN"/>
    <property type="match status" value="1"/>
</dbReference>
<dbReference type="InterPro" id="IPR003594">
    <property type="entry name" value="HATPase_dom"/>
</dbReference>
<dbReference type="InterPro" id="IPR011006">
    <property type="entry name" value="CheY-like_superfamily"/>
</dbReference>
<feature type="transmembrane region" description="Helical" evidence="10">
    <location>
        <begin position="538"/>
        <end position="562"/>
    </location>
</feature>
<evidence type="ECO:0000256" key="2">
    <source>
        <dbReference type="ARBA" id="ARBA00012438"/>
    </source>
</evidence>
<dbReference type="GO" id="GO:0000155">
    <property type="term" value="F:phosphorelay sensor kinase activity"/>
    <property type="evidence" value="ECO:0007669"/>
    <property type="project" value="InterPro"/>
</dbReference>
<dbReference type="CDD" id="cd00082">
    <property type="entry name" value="HisKA"/>
    <property type="match status" value="1"/>
</dbReference>
<feature type="domain" description="Response regulatory" evidence="12">
    <location>
        <begin position="942"/>
        <end position="1066"/>
    </location>
</feature>
<keyword evidence="5" id="KW-0902">Two-component regulatory system</keyword>
<sequence>MAFVHSFSTPRRLPIGPQHVPRCRRSAAHGRWRGAARVAALVAVVAAGLLFGAAQAAYGATGASRGSAGPDVLRVGDYDDGAGLPDDPLGHGAHPGLGPTVLHAIAGPHGIMLVHRRFASLDAALAALAAGRIDLVALPCFRAQSDARVWLSEPYATPQAGAVVKKGGWRPAELGDLAGRRLALERGDAGSVAQNWLPAGVRVYADDAHAALEMVADGRADAFIGLYDTNAALVGAGGYGSLAAVALPLAVPFCFAANPADAATASIIEEGLARLPPPRRREMQWQPLPGARPAAEAKPFALTAEEKRWAAAHRVVRVGVERLNRPYDFVDDRGQWRGLGATLLKRFASAAHLDFKPVLIDDAHTLDEALRDGTIDLATSFPVGTAAPPGLAVTRAYDSFPWALVSRGDDASRNASRVAANAWRMRQLQPAPNQHGLTVVPRERAADALRAVLAGNADVALVNALMAEELRDRYADGRLNVDAAAAGIERIGFAASSRDAPLAAMLDRYLASYTPSELARLASGSRPVSVLLGYEKRAVIGLALGASMIVFAVLFTLLSTYWRTRAARRAAEAARLEAVASRERAEAADRAKSAFVAMMSHEIRTPMNGIIGVLDLFDAMTLTPQQRRYLDVAQRSGRLMLRVIDDTLDYLKMEQGALALEVAPFDLPGLAAAVVELHAPLAARKRLPIVLAAMPHFDCAVVGDEARINQILTNLLSNAVRFTQAGMVQLELRRHAARGGNKIQLVVSDTGCGISEAYRPRLFVPFTQQDGSTTRRYGGTGLGLSIVKRLVDAMGGTIDVRSECGAGTRVSVELPLVWGEPARRWPALAPMRARVCIEPCAMAAAVRAMLAKLGIERVVGEGETADVAISLDTAGAIVVARAGRDGAHVRSIDDFIEALAEAMPSRGADARSLAGRVGAGPDAPPAPWLQRGEVLERMPYERVLVVEDNEVNRDIIVRQLATMGVQARTAADGMEGYACWAEGKPELVLLDCHMPRMDGYSMARRIRAREAREAARGRAVRRTTIVAISANATADDVRLCREAGMDDYLSKPITRRKLAAVLDPWKELASASEPG</sequence>
<dbReference type="Gene3D" id="3.40.190.10">
    <property type="entry name" value="Periplasmic binding protein-like II"/>
    <property type="match status" value="4"/>
</dbReference>
<dbReference type="CDD" id="cd17546">
    <property type="entry name" value="REC_hyHK_CKI1_RcsC-like"/>
    <property type="match status" value="1"/>
</dbReference>
<dbReference type="Gene3D" id="3.30.565.10">
    <property type="entry name" value="Histidine kinase-like ATPase, C-terminal domain"/>
    <property type="match status" value="1"/>
</dbReference>
<dbReference type="SMART" id="SM00388">
    <property type="entry name" value="HisKA"/>
    <property type="match status" value="1"/>
</dbReference>
<dbReference type="PANTHER" id="PTHR45339">
    <property type="entry name" value="HYBRID SIGNAL TRANSDUCTION HISTIDINE KINASE J"/>
    <property type="match status" value="1"/>
</dbReference>
<dbReference type="Proteomes" id="UP000192911">
    <property type="component" value="Unassembled WGS sequence"/>
</dbReference>
<dbReference type="CDD" id="cd16922">
    <property type="entry name" value="HATPase_EvgS-ArcB-TorS-like"/>
    <property type="match status" value="1"/>
</dbReference>
<organism evidence="13 14">
    <name type="scientific">Trinickia caryophylli</name>
    <name type="common">Paraburkholderia caryophylli</name>
    <dbReference type="NCBI Taxonomy" id="28094"/>
    <lineage>
        <taxon>Bacteria</taxon>
        <taxon>Pseudomonadati</taxon>
        <taxon>Pseudomonadota</taxon>
        <taxon>Betaproteobacteria</taxon>
        <taxon>Burkholderiales</taxon>
        <taxon>Burkholderiaceae</taxon>
        <taxon>Trinickia</taxon>
    </lineage>
</organism>
<evidence type="ECO:0000256" key="1">
    <source>
        <dbReference type="ARBA" id="ARBA00000085"/>
    </source>
</evidence>
<dbReference type="InterPro" id="IPR003661">
    <property type="entry name" value="HisK_dim/P_dom"/>
</dbReference>
<protein>
    <recommendedName>
        <fullName evidence="8">Virulence sensor protein BvgS</fullName>
        <ecNumber evidence="2">2.7.13.3</ecNumber>
    </recommendedName>
</protein>
<evidence type="ECO:0000256" key="6">
    <source>
        <dbReference type="ARBA" id="ARBA00023026"/>
    </source>
</evidence>
<name>A0A1X7E033_TRICW</name>
<keyword evidence="10" id="KW-0472">Membrane</keyword>
<gene>
    <name evidence="13" type="ORF">SAMN06295900_104268</name>
</gene>
<dbReference type="AlphaFoldDB" id="A0A1X7E033"/>
<comment type="function">
    <text evidence="7">Member of the two-component regulatory system BvgS/BvgA. Phosphorylates BvgA via a four-step phosphorelay in response to environmental signals.</text>
</comment>
<dbReference type="Pfam" id="PF02518">
    <property type="entry name" value="HATPase_c"/>
    <property type="match status" value="1"/>
</dbReference>
<keyword evidence="6" id="KW-0843">Virulence</keyword>
<accession>A0A1X7E033</accession>
<keyword evidence="4" id="KW-0732">Signal</keyword>
<evidence type="ECO:0000256" key="7">
    <source>
        <dbReference type="ARBA" id="ARBA00058004"/>
    </source>
</evidence>
<dbReference type="PRINTS" id="PR00344">
    <property type="entry name" value="BCTRLSENSOR"/>
</dbReference>
<dbReference type="SUPFAM" id="SSF47384">
    <property type="entry name" value="Homodimeric domain of signal transducing histidine kinase"/>
    <property type="match status" value="1"/>
</dbReference>
<dbReference type="EMBL" id="FXAH01000004">
    <property type="protein sequence ID" value="SMF24270.1"/>
    <property type="molecule type" value="Genomic_DNA"/>
</dbReference>
<dbReference type="EC" id="2.7.13.3" evidence="2"/>
<evidence type="ECO:0000256" key="3">
    <source>
        <dbReference type="ARBA" id="ARBA00022553"/>
    </source>
</evidence>
<keyword evidence="10" id="KW-0812">Transmembrane</keyword>
<proteinExistence type="predicted"/>
<dbReference type="FunFam" id="3.30.565.10:FF:000010">
    <property type="entry name" value="Sensor histidine kinase RcsC"/>
    <property type="match status" value="1"/>
</dbReference>